<reference evidence="5" key="1">
    <citation type="submission" date="2015-01" db="EMBL/GenBank/DDBJ databases">
        <title>Transcriptome Assembly of Fopius arisanus.</title>
        <authorList>
            <person name="Geib S."/>
        </authorList>
    </citation>
    <scope>NUCLEOTIDE SEQUENCE</scope>
</reference>
<dbReference type="InterPro" id="IPR003591">
    <property type="entry name" value="Leu-rich_rpt_typical-subtyp"/>
</dbReference>
<evidence type="ECO:0000256" key="3">
    <source>
        <dbReference type="ARBA" id="ARBA00022737"/>
    </source>
</evidence>
<dbReference type="GO" id="GO:0005886">
    <property type="term" value="C:plasma membrane"/>
    <property type="evidence" value="ECO:0007669"/>
    <property type="project" value="TreeGrafter"/>
</dbReference>
<keyword evidence="2 4" id="KW-0732">Signal</keyword>
<name>A0A0C9QRS9_9HYME</name>
<dbReference type="Pfam" id="PF13855">
    <property type="entry name" value="LRR_8"/>
    <property type="match status" value="1"/>
</dbReference>
<evidence type="ECO:0000256" key="1">
    <source>
        <dbReference type="ARBA" id="ARBA00022614"/>
    </source>
</evidence>
<feature type="signal peptide" evidence="4">
    <location>
        <begin position="1"/>
        <end position="24"/>
    </location>
</feature>
<organism evidence="5">
    <name type="scientific">Fopius arisanus</name>
    <dbReference type="NCBI Taxonomy" id="64838"/>
    <lineage>
        <taxon>Eukaryota</taxon>
        <taxon>Metazoa</taxon>
        <taxon>Ecdysozoa</taxon>
        <taxon>Arthropoda</taxon>
        <taxon>Hexapoda</taxon>
        <taxon>Insecta</taxon>
        <taxon>Pterygota</taxon>
        <taxon>Neoptera</taxon>
        <taxon>Endopterygota</taxon>
        <taxon>Hymenoptera</taxon>
        <taxon>Apocrita</taxon>
        <taxon>Ichneumonoidea</taxon>
        <taxon>Braconidae</taxon>
        <taxon>Opiinae</taxon>
        <taxon>Fopius</taxon>
    </lineage>
</organism>
<gene>
    <name evidence="5" type="primary">swi2_1</name>
    <name evidence="5" type="ORF">g.12568</name>
</gene>
<dbReference type="AlphaFoldDB" id="A0A0C9QRS9"/>
<proteinExistence type="predicted"/>
<dbReference type="EMBL" id="GBYB01006434">
    <property type="protein sequence ID" value="JAG76201.1"/>
    <property type="molecule type" value="Transcribed_RNA"/>
</dbReference>
<dbReference type="Gene3D" id="3.80.10.10">
    <property type="entry name" value="Ribonuclease Inhibitor"/>
    <property type="match status" value="2"/>
</dbReference>
<dbReference type="InterPro" id="IPR032675">
    <property type="entry name" value="LRR_dom_sf"/>
</dbReference>
<dbReference type="PANTHER" id="PTHR24369">
    <property type="entry name" value="ANTIGEN BSP, PUTATIVE-RELATED"/>
    <property type="match status" value="1"/>
</dbReference>
<dbReference type="InterPro" id="IPR050541">
    <property type="entry name" value="LRR_TM_domain-containing"/>
</dbReference>
<feature type="chain" id="PRO_5002201646" evidence="4">
    <location>
        <begin position="25"/>
        <end position="473"/>
    </location>
</feature>
<sequence>MRNPGVFRVILIGIVCCEYSGANGSPRESHPCTVRQSRTSQSVGEDQCFLTDDDHHLWCFGDAYRLWSNNGSIDLRTLTICNWLLPSIDPREIISRFPYIKKLIIANSNLTTLSRAFPSDAKYLEKIHITGTQLQQVPREAFKYLSDLKILDVRNNALTKIDPAALVAPKLQHIHLAGNPWKCEDNTMTWILNMTHGSVARKILDRDKLHCAHPYEGRPLLPVVEIIATLREECNRTVCHCELVYVVGRVGKQTQRNLIAFVSTNCSHQGLRQMPEFIPANTTTLWLDGNQITDLSPLITNPVYRQVLDLYLDNNGITSIDQLEGSVWLDNFRVLSLRGNKLTDLPTYAFENVLLKSGNAVVSLYLGDNPWTCDCLFTPGFQDLLIRYTNLVKDVNKVRCNASKNLETLNKPIRDLTRTEICISESETTWLHPLDVLNIFLASMIITILGKLLYDYWSFKRTGKLPWLVTKIP</sequence>
<evidence type="ECO:0000256" key="4">
    <source>
        <dbReference type="SAM" id="SignalP"/>
    </source>
</evidence>
<evidence type="ECO:0000256" key="2">
    <source>
        <dbReference type="ARBA" id="ARBA00022729"/>
    </source>
</evidence>
<dbReference type="PROSITE" id="PS51450">
    <property type="entry name" value="LRR"/>
    <property type="match status" value="2"/>
</dbReference>
<keyword evidence="1" id="KW-0433">Leucine-rich repeat</keyword>
<accession>A0A0C9QRS9</accession>
<dbReference type="PANTHER" id="PTHR24369:SF210">
    <property type="entry name" value="CHAOPTIN-RELATED"/>
    <property type="match status" value="1"/>
</dbReference>
<dbReference type="InterPro" id="IPR001611">
    <property type="entry name" value="Leu-rich_rpt"/>
</dbReference>
<dbReference type="SUPFAM" id="SSF52058">
    <property type="entry name" value="L domain-like"/>
    <property type="match status" value="1"/>
</dbReference>
<dbReference type="SMART" id="SM00369">
    <property type="entry name" value="LRR_TYP"/>
    <property type="match status" value="3"/>
</dbReference>
<evidence type="ECO:0000313" key="5">
    <source>
        <dbReference type="EMBL" id="JAG76201.1"/>
    </source>
</evidence>
<keyword evidence="3" id="KW-0677">Repeat</keyword>
<protein>
    <submittedName>
        <fullName evidence="5">Swi2_1 protein</fullName>
    </submittedName>
</protein>